<keyword evidence="4" id="KW-1185">Reference proteome</keyword>
<organism evidence="3 4">
    <name type="scientific">Nocardioides mesophilus</name>
    <dbReference type="NCBI Taxonomy" id="433659"/>
    <lineage>
        <taxon>Bacteria</taxon>
        <taxon>Bacillati</taxon>
        <taxon>Actinomycetota</taxon>
        <taxon>Actinomycetes</taxon>
        <taxon>Propionibacteriales</taxon>
        <taxon>Nocardioidaceae</taxon>
        <taxon>Nocardioides</taxon>
    </lineage>
</organism>
<feature type="compositionally biased region" description="Basic residues" evidence="1">
    <location>
        <begin position="12"/>
        <end position="22"/>
    </location>
</feature>
<dbReference type="EMBL" id="CP060713">
    <property type="protein sequence ID" value="QNN53542.1"/>
    <property type="molecule type" value="Genomic_DNA"/>
</dbReference>
<gene>
    <name evidence="3" type="ORF">H9L09_03665</name>
</gene>
<dbReference type="RefSeq" id="WP_187579384.1">
    <property type="nucleotide sequence ID" value="NZ_CP060713.1"/>
</dbReference>
<name>A0A7G9RD67_9ACTN</name>
<keyword evidence="2" id="KW-0472">Membrane</keyword>
<keyword evidence="2" id="KW-1133">Transmembrane helix</keyword>
<feature type="region of interest" description="Disordered" evidence="1">
    <location>
        <begin position="1"/>
        <end position="22"/>
    </location>
</feature>
<evidence type="ECO:0000313" key="4">
    <source>
        <dbReference type="Proteomes" id="UP000515947"/>
    </source>
</evidence>
<dbReference type="AlphaFoldDB" id="A0A7G9RD67"/>
<accession>A0A7G9RD67</accession>
<protein>
    <recommendedName>
        <fullName evidence="5">DUF3558 domain-containing protein</fullName>
    </recommendedName>
</protein>
<reference evidence="3 4" key="1">
    <citation type="submission" date="2020-08" db="EMBL/GenBank/DDBJ databases">
        <title>Genome sequence of Nocardioides mesophilus KACC 16243T.</title>
        <authorList>
            <person name="Hyun D.-W."/>
            <person name="Bae J.-W."/>
        </authorList>
    </citation>
    <scope>NUCLEOTIDE SEQUENCE [LARGE SCALE GENOMIC DNA]</scope>
    <source>
        <strain evidence="3 4">KACC 16243</strain>
    </source>
</reference>
<feature type="transmembrane region" description="Helical" evidence="2">
    <location>
        <begin position="27"/>
        <end position="48"/>
    </location>
</feature>
<evidence type="ECO:0000256" key="1">
    <source>
        <dbReference type="SAM" id="MobiDB-lite"/>
    </source>
</evidence>
<evidence type="ECO:0008006" key="5">
    <source>
        <dbReference type="Google" id="ProtNLM"/>
    </source>
</evidence>
<evidence type="ECO:0000313" key="3">
    <source>
        <dbReference type="EMBL" id="QNN53542.1"/>
    </source>
</evidence>
<dbReference type="KEGG" id="nmes:H9L09_03665"/>
<proteinExistence type="predicted"/>
<dbReference type="Proteomes" id="UP000515947">
    <property type="component" value="Chromosome"/>
</dbReference>
<evidence type="ECO:0000256" key="2">
    <source>
        <dbReference type="SAM" id="Phobius"/>
    </source>
</evidence>
<keyword evidence="2" id="KW-0812">Transmembrane</keyword>
<sequence length="244" mass="24807">MGAPSTDPAPGRGRRARPGRAGRRTPAVLVALGLLGLAATTLVVIAGISGTGGDRGAGDPAGGPAVGASSSPSASLAGLDLSNLPLARAPFCDRIDDDAVPEVLAAPVEDRDEWAVGDRARLEPGLRDVAHEYGCRFSAGDVVADAWVFAGPVSSSEARRLVRSAATDEGCTPAEAAPIFGRPGSTTVCKESGTIEVTARGLFDDAWFTCRLTTPRATGGPAAGVAERAERWCVHVVTTVGARP</sequence>